<dbReference type="GO" id="GO:0055085">
    <property type="term" value="P:transmembrane transport"/>
    <property type="evidence" value="ECO:0007669"/>
    <property type="project" value="InterPro"/>
</dbReference>
<dbReference type="AlphaFoldDB" id="A0A7G9SIL6"/>
<dbReference type="PROSITE" id="PS52015">
    <property type="entry name" value="TONB_CTD"/>
    <property type="match status" value="1"/>
</dbReference>
<accession>A0A7G9SIL6</accession>
<organism evidence="4 5">
    <name type="scientific">Sphingomonas lutea</name>
    <dbReference type="NCBI Taxonomy" id="1045317"/>
    <lineage>
        <taxon>Bacteria</taxon>
        <taxon>Pseudomonadati</taxon>
        <taxon>Pseudomonadota</taxon>
        <taxon>Alphaproteobacteria</taxon>
        <taxon>Sphingomonadales</taxon>
        <taxon>Sphingomonadaceae</taxon>
        <taxon>Sphingomonas</taxon>
    </lineage>
</organism>
<feature type="compositionally biased region" description="Pro residues" evidence="1">
    <location>
        <begin position="113"/>
        <end position="129"/>
    </location>
</feature>
<proteinExistence type="predicted"/>
<feature type="domain" description="TonB C-terminal" evidence="3">
    <location>
        <begin position="132"/>
        <end position="223"/>
    </location>
</feature>
<dbReference type="InterPro" id="IPR037682">
    <property type="entry name" value="TonB_C"/>
</dbReference>
<dbReference type="Pfam" id="PF03544">
    <property type="entry name" value="TonB_C"/>
    <property type="match status" value="1"/>
</dbReference>
<dbReference type="Proteomes" id="UP000515971">
    <property type="component" value="Chromosome"/>
</dbReference>
<dbReference type="KEGG" id="slut:H9L13_01725"/>
<sequence length="223" mass="23677">MLAYAAHRRSLAQRGSAPNAMLVIIAVHVAGIAALMSAKMDIPIIPDFKPTIVDLIPAETPPPRNDPPPPDPAPQNSTLDRPVPLVPTPPVDLPATDPTPMPLPDLSEIIRPAPQPQPPRADPVPPAPPVRVGPRLLTAADRLKPPYPASKLASGEEALLRLRLSIDASGRVTAVDPVGPADGAFLAAARRHLIAHWRYRPATEGGRALATTMVITLRFQLEG</sequence>
<dbReference type="RefSeq" id="WP_187538482.1">
    <property type="nucleotide sequence ID" value="NZ_BAABJT010000001.1"/>
</dbReference>
<evidence type="ECO:0000313" key="4">
    <source>
        <dbReference type="EMBL" id="QNN67691.1"/>
    </source>
</evidence>
<keyword evidence="5" id="KW-1185">Reference proteome</keyword>
<evidence type="ECO:0000259" key="3">
    <source>
        <dbReference type="PROSITE" id="PS52015"/>
    </source>
</evidence>
<keyword evidence="2" id="KW-0812">Transmembrane</keyword>
<dbReference type="SUPFAM" id="SSF74653">
    <property type="entry name" value="TolA/TonB C-terminal domain"/>
    <property type="match status" value="1"/>
</dbReference>
<evidence type="ECO:0000313" key="5">
    <source>
        <dbReference type="Proteomes" id="UP000515971"/>
    </source>
</evidence>
<keyword evidence="2" id="KW-1133">Transmembrane helix</keyword>
<protein>
    <submittedName>
        <fullName evidence="4">Energy transducer TonB</fullName>
    </submittedName>
</protein>
<gene>
    <name evidence="4" type="ORF">H9L13_01725</name>
</gene>
<dbReference type="Gene3D" id="3.30.1150.10">
    <property type="match status" value="1"/>
</dbReference>
<reference evidence="4 5" key="1">
    <citation type="submission" date="2020-08" db="EMBL/GenBank/DDBJ databases">
        <title>Genome sequence of Sphingomonas lutea KCTC 23642T.</title>
        <authorList>
            <person name="Hyun D.-W."/>
            <person name="Bae J.-W."/>
        </authorList>
    </citation>
    <scope>NUCLEOTIDE SEQUENCE [LARGE SCALE GENOMIC DNA]</scope>
    <source>
        <strain evidence="4 5">KCTC 23642</strain>
    </source>
</reference>
<feature type="transmembrane region" description="Helical" evidence="2">
    <location>
        <begin position="20"/>
        <end position="38"/>
    </location>
</feature>
<evidence type="ECO:0000256" key="2">
    <source>
        <dbReference type="SAM" id="Phobius"/>
    </source>
</evidence>
<evidence type="ECO:0000256" key="1">
    <source>
        <dbReference type="SAM" id="MobiDB-lite"/>
    </source>
</evidence>
<feature type="compositionally biased region" description="Pro residues" evidence="1">
    <location>
        <begin position="59"/>
        <end position="73"/>
    </location>
</feature>
<feature type="compositionally biased region" description="Pro residues" evidence="1">
    <location>
        <begin position="84"/>
        <end position="103"/>
    </location>
</feature>
<dbReference type="EMBL" id="CP060718">
    <property type="protein sequence ID" value="QNN67691.1"/>
    <property type="molecule type" value="Genomic_DNA"/>
</dbReference>
<keyword evidence="2" id="KW-0472">Membrane</keyword>
<feature type="region of interest" description="Disordered" evidence="1">
    <location>
        <begin position="55"/>
        <end position="129"/>
    </location>
</feature>
<name>A0A7G9SIL6_9SPHN</name>